<reference evidence="1 2" key="1">
    <citation type="submission" date="2017-03" db="EMBL/GenBank/DDBJ databases">
        <title>Genome of the blue death feigning beetle - Asbolus verrucosus.</title>
        <authorList>
            <person name="Rider S.D."/>
        </authorList>
    </citation>
    <scope>NUCLEOTIDE SEQUENCE [LARGE SCALE GENOMIC DNA]</scope>
    <source>
        <strain evidence="1">Butters</strain>
        <tissue evidence="1">Head and leg muscle</tissue>
    </source>
</reference>
<protein>
    <submittedName>
        <fullName evidence="1">Uncharacterized protein</fullName>
    </submittedName>
</protein>
<comment type="caution">
    <text evidence="1">The sequence shown here is derived from an EMBL/GenBank/DDBJ whole genome shotgun (WGS) entry which is preliminary data.</text>
</comment>
<evidence type="ECO:0000313" key="2">
    <source>
        <dbReference type="Proteomes" id="UP000292052"/>
    </source>
</evidence>
<dbReference type="AlphaFoldDB" id="A0A482VGK3"/>
<name>A0A482VGK3_ASBVE</name>
<accession>A0A482VGK3</accession>
<dbReference type="Proteomes" id="UP000292052">
    <property type="component" value="Unassembled WGS sequence"/>
</dbReference>
<organism evidence="1 2">
    <name type="scientific">Asbolus verrucosus</name>
    <name type="common">Desert ironclad beetle</name>
    <dbReference type="NCBI Taxonomy" id="1661398"/>
    <lineage>
        <taxon>Eukaryota</taxon>
        <taxon>Metazoa</taxon>
        <taxon>Ecdysozoa</taxon>
        <taxon>Arthropoda</taxon>
        <taxon>Hexapoda</taxon>
        <taxon>Insecta</taxon>
        <taxon>Pterygota</taxon>
        <taxon>Neoptera</taxon>
        <taxon>Endopterygota</taxon>
        <taxon>Coleoptera</taxon>
        <taxon>Polyphaga</taxon>
        <taxon>Cucujiformia</taxon>
        <taxon>Tenebrionidae</taxon>
        <taxon>Pimeliinae</taxon>
        <taxon>Asbolus</taxon>
    </lineage>
</organism>
<sequence length="68" mass="8062">MHQQRAGRHIALMSNSYRRSNERPRLLPTENFKRFPPFSILPPVLCYLNKLTTHQFVASHLFIIPLLF</sequence>
<gene>
    <name evidence="1" type="ORF">BDFB_001843</name>
</gene>
<proteinExistence type="predicted"/>
<keyword evidence="2" id="KW-1185">Reference proteome</keyword>
<evidence type="ECO:0000313" key="1">
    <source>
        <dbReference type="EMBL" id="RZC31982.1"/>
    </source>
</evidence>
<dbReference type="EMBL" id="QDEB01101012">
    <property type="protein sequence ID" value="RZC31982.1"/>
    <property type="molecule type" value="Genomic_DNA"/>
</dbReference>